<sequence>MIVFRTIPTSHLWKCRAVAAKSGSRMSGGPVHIPYARIKIK</sequence>
<dbReference type="EMBL" id="CP027750">
    <property type="protein sequence ID" value="AZE27076.1"/>
    <property type="molecule type" value="Genomic_DNA"/>
</dbReference>
<proteinExistence type="predicted"/>
<dbReference type="Proteomes" id="UP000280455">
    <property type="component" value="Chromosome"/>
</dbReference>
<organism evidence="1 2">
    <name type="scientific">Pseudomonas chlororaphis subsp. aureofaciens</name>
    <dbReference type="NCBI Taxonomy" id="587851"/>
    <lineage>
        <taxon>Bacteria</taxon>
        <taxon>Pseudomonadati</taxon>
        <taxon>Pseudomonadota</taxon>
        <taxon>Gammaproteobacteria</taxon>
        <taxon>Pseudomonadales</taxon>
        <taxon>Pseudomonadaceae</taxon>
        <taxon>Pseudomonas</taxon>
    </lineage>
</organism>
<reference evidence="1 2" key="1">
    <citation type="submission" date="2018-03" db="EMBL/GenBank/DDBJ databases">
        <title>Diversity of phytobeneficial traits revealed by whole-genome analysis of worldwide-isolated phenazine-producing Pseudomonas spp.</title>
        <authorList>
            <person name="Biessy A."/>
            <person name="Novinscak A."/>
            <person name="Blom J."/>
            <person name="Leger G."/>
            <person name="Thomashow L.S."/>
            <person name="Cazorla F.M."/>
            <person name="Josic D."/>
            <person name="Filion M."/>
        </authorList>
    </citation>
    <scope>NUCLEOTIDE SEQUENCE [LARGE SCALE GENOMIC DNA]</scope>
    <source>
        <strain evidence="1 2">ChPhzS24</strain>
    </source>
</reference>
<evidence type="ECO:0000313" key="2">
    <source>
        <dbReference type="Proteomes" id="UP000280455"/>
    </source>
</evidence>
<dbReference type="AlphaFoldDB" id="A0AAD0ZK50"/>
<evidence type="ECO:0000313" key="1">
    <source>
        <dbReference type="EMBL" id="AZE27076.1"/>
    </source>
</evidence>
<accession>A0AAD0ZK50</accession>
<protein>
    <submittedName>
        <fullName evidence="1">Uncharacterized protein</fullName>
    </submittedName>
</protein>
<gene>
    <name evidence="1" type="ORF">C4K07_0260</name>
</gene>
<name>A0AAD0ZK50_9PSED</name>